<evidence type="ECO:0000313" key="3">
    <source>
        <dbReference type="Proteomes" id="UP000291116"/>
    </source>
</evidence>
<feature type="region of interest" description="Disordered" evidence="1">
    <location>
        <begin position="235"/>
        <end position="271"/>
    </location>
</feature>
<name>A0A448ZRY2_9STRA</name>
<dbReference type="OrthoDB" id="10657814at2759"/>
<dbReference type="AlphaFoldDB" id="A0A448ZRY2"/>
<proteinExistence type="predicted"/>
<accession>A0A448ZRY2</accession>
<protein>
    <submittedName>
        <fullName evidence="2">Uncharacterized protein</fullName>
    </submittedName>
</protein>
<feature type="region of interest" description="Disordered" evidence="1">
    <location>
        <begin position="1"/>
        <end position="20"/>
    </location>
</feature>
<dbReference type="Proteomes" id="UP000291116">
    <property type="component" value="Unassembled WGS sequence"/>
</dbReference>
<gene>
    <name evidence="2" type="ORF">PSNMU_V1.4_AUG-EV-PASAV3_0119450</name>
</gene>
<evidence type="ECO:0000313" key="2">
    <source>
        <dbReference type="EMBL" id="VEU44810.1"/>
    </source>
</evidence>
<keyword evidence="3" id="KW-1185">Reference proteome</keyword>
<reference evidence="2 3" key="1">
    <citation type="submission" date="2019-01" db="EMBL/GenBank/DDBJ databases">
        <authorList>
            <person name="Ferrante I. M."/>
        </authorList>
    </citation>
    <scope>NUCLEOTIDE SEQUENCE [LARGE SCALE GENOMIC DNA]</scope>
    <source>
        <strain evidence="2 3">B856</strain>
    </source>
</reference>
<evidence type="ECO:0000256" key="1">
    <source>
        <dbReference type="SAM" id="MobiDB-lite"/>
    </source>
</evidence>
<organism evidence="2 3">
    <name type="scientific">Pseudo-nitzschia multistriata</name>
    <dbReference type="NCBI Taxonomy" id="183589"/>
    <lineage>
        <taxon>Eukaryota</taxon>
        <taxon>Sar</taxon>
        <taxon>Stramenopiles</taxon>
        <taxon>Ochrophyta</taxon>
        <taxon>Bacillariophyta</taxon>
        <taxon>Bacillariophyceae</taxon>
        <taxon>Bacillariophycidae</taxon>
        <taxon>Bacillariales</taxon>
        <taxon>Bacillariaceae</taxon>
        <taxon>Pseudo-nitzschia</taxon>
    </lineage>
</organism>
<feature type="region of interest" description="Disordered" evidence="1">
    <location>
        <begin position="133"/>
        <end position="220"/>
    </location>
</feature>
<dbReference type="EMBL" id="CAACVS010000669">
    <property type="protein sequence ID" value="VEU44810.1"/>
    <property type="molecule type" value="Genomic_DNA"/>
</dbReference>
<feature type="compositionally biased region" description="Basic and acidic residues" evidence="1">
    <location>
        <begin position="184"/>
        <end position="198"/>
    </location>
</feature>
<feature type="compositionally biased region" description="Polar residues" evidence="1">
    <location>
        <begin position="169"/>
        <end position="179"/>
    </location>
</feature>
<feature type="compositionally biased region" description="Low complexity" evidence="1">
    <location>
        <begin position="235"/>
        <end position="249"/>
    </location>
</feature>
<feature type="compositionally biased region" description="Low complexity" evidence="1">
    <location>
        <begin position="155"/>
        <end position="165"/>
    </location>
</feature>
<sequence>MISGPTATASIPKSTSPSPSLKLFNPSMVSGSGASLVSTSNDETPGSYSCCSAVSSMKEILKSVYRCDSAAVVDGDASCGSTANQALYQGVEVILRKTTCNYGNDLKTSVASRPFFEYRCFCDDDDFLPEDVYSSPQVQQEAESRANKVFGHVRSGSTGTLSSGESRNEQNPTEASSENDQGESDERNAAEETVRTEADAPSTPRPLRTHTRDFYSKIHSPTKRSITRLYDIVPASPSSFSRSPKSVPVDGVPSSIETSASEPVGVVVSAP</sequence>